<reference evidence="8 9" key="1">
    <citation type="submission" date="2017-11" db="EMBL/GenBank/DDBJ databases">
        <title>Draft genome sequence of Rhizobiales bacterium SY3-13.</title>
        <authorList>
            <person name="Sun C."/>
        </authorList>
    </citation>
    <scope>NUCLEOTIDE SEQUENCE [LARGE SCALE GENOMIC DNA]</scope>
    <source>
        <strain evidence="8 9">SY3-13</strain>
    </source>
</reference>
<dbReference type="GO" id="GO:0004497">
    <property type="term" value="F:monooxygenase activity"/>
    <property type="evidence" value="ECO:0007669"/>
    <property type="project" value="UniProtKB-KW"/>
</dbReference>
<evidence type="ECO:0000256" key="4">
    <source>
        <dbReference type="ARBA" id="ARBA00023002"/>
    </source>
</evidence>
<evidence type="ECO:0000256" key="7">
    <source>
        <dbReference type="ARBA" id="ARBA00043906"/>
    </source>
</evidence>
<dbReference type="OrthoDB" id="9801155at2"/>
<dbReference type="CDD" id="cd11033">
    <property type="entry name" value="CYP142-like"/>
    <property type="match status" value="1"/>
</dbReference>
<evidence type="ECO:0000256" key="3">
    <source>
        <dbReference type="ARBA" id="ARBA00022723"/>
    </source>
</evidence>
<evidence type="ECO:0000256" key="5">
    <source>
        <dbReference type="ARBA" id="ARBA00023004"/>
    </source>
</evidence>
<keyword evidence="2" id="KW-0349">Heme</keyword>
<dbReference type="SUPFAM" id="SSF48264">
    <property type="entry name" value="Cytochrome P450"/>
    <property type="match status" value="1"/>
</dbReference>
<dbReference type="InterPro" id="IPR002397">
    <property type="entry name" value="Cyt_P450_B"/>
</dbReference>
<keyword evidence="5" id="KW-0408">Iron</keyword>
<gene>
    <name evidence="8" type="ORF">CVT23_09775</name>
</gene>
<dbReference type="InterPro" id="IPR036396">
    <property type="entry name" value="Cyt_P450_sf"/>
</dbReference>
<keyword evidence="9" id="KW-1185">Reference proteome</keyword>
<dbReference type="PRINTS" id="PR00359">
    <property type="entry name" value="BP450"/>
</dbReference>
<proteinExistence type="inferred from homology"/>
<keyword evidence="6" id="KW-0503">Monooxygenase</keyword>
<dbReference type="GO" id="GO:0005506">
    <property type="term" value="F:iron ion binding"/>
    <property type="evidence" value="ECO:0007669"/>
    <property type="project" value="InterPro"/>
</dbReference>
<keyword evidence="4" id="KW-0560">Oxidoreductase</keyword>
<dbReference type="InterPro" id="IPR001128">
    <property type="entry name" value="Cyt_P450"/>
</dbReference>
<evidence type="ECO:0000256" key="2">
    <source>
        <dbReference type="ARBA" id="ARBA00022617"/>
    </source>
</evidence>
<comment type="similarity">
    <text evidence="1">Belongs to the cytochrome P450 family.</text>
</comment>
<comment type="function">
    <text evidence="7">Cytochromes P450 are a group of heme-thiolate monooxygenases. They oxidize a variety of structurally unrelated compounds, including steroids, fatty acids, and xenobiotics.</text>
</comment>
<dbReference type="Pfam" id="PF00067">
    <property type="entry name" value="p450"/>
    <property type="match status" value="1"/>
</dbReference>
<dbReference type="Gene3D" id="1.10.630.10">
    <property type="entry name" value="Cytochrome P450"/>
    <property type="match status" value="1"/>
</dbReference>
<dbReference type="PANTHER" id="PTHR46696">
    <property type="entry name" value="P450, PUTATIVE (EUROFUNG)-RELATED"/>
    <property type="match status" value="1"/>
</dbReference>
<dbReference type="FunFam" id="1.10.630.10:FF:000018">
    <property type="entry name" value="Cytochrome P450 monooxygenase"/>
    <property type="match status" value="1"/>
</dbReference>
<protein>
    <submittedName>
        <fullName evidence="8">Cytochrome P450</fullName>
    </submittedName>
</protein>
<dbReference type="RefSeq" id="WP_109793314.1">
    <property type="nucleotide sequence ID" value="NZ_PHIG01000031.1"/>
</dbReference>
<dbReference type="PANTHER" id="PTHR46696:SF1">
    <property type="entry name" value="CYTOCHROME P450 YJIB-RELATED"/>
    <property type="match status" value="1"/>
</dbReference>
<dbReference type="EMBL" id="PHIG01000031">
    <property type="protein sequence ID" value="PJK30040.1"/>
    <property type="molecule type" value="Genomic_DNA"/>
</dbReference>
<evidence type="ECO:0000256" key="6">
    <source>
        <dbReference type="ARBA" id="ARBA00023033"/>
    </source>
</evidence>
<comment type="caution">
    <text evidence="8">The sequence shown here is derived from an EMBL/GenBank/DDBJ whole genome shotgun (WGS) entry which is preliminary data.</text>
</comment>
<dbReference type="GO" id="GO:0016705">
    <property type="term" value="F:oxidoreductase activity, acting on paired donors, with incorporation or reduction of molecular oxygen"/>
    <property type="evidence" value="ECO:0007669"/>
    <property type="project" value="InterPro"/>
</dbReference>
<organism evidence="8 9">
    <name type="scientific">Minwuia thermotolerans</name>
    <dbReference type="NCBI Taxonomy" id="2056226"/>
    <lineage>
        <taxon>Bacteria</taxon>
        <taxon>Pseudomonadati</taxon>
        <taxon>Pseudomonadota</taxon>
        <taxon>Alphaproteobacteria</taxon>
        <taxon>Minwuiales</taxon>
        <taxon>Minwuiaceae</taxon>
        <taxon>Minwuia</taxon>
    </lineage>
</organism>
<sequence length="416" mass="47791">MSAVAEFDPQADAESLPLDAIDISLAERFRDDTIWPYLARLRRDAPVHYCAQSRYGPYWSITKYKDIVEVELDTETFSSDSSHGGVTMADISPEFTSPAFITMDPPKHTGQRRAVSPMVSPTSLKTLEDTIRERTGRVLDNLPLDETFDWVETVSVELTTQMLATMFDFPWEDRHLLTWWSDVVTADSRAGGPIDSPVKRRQELQKCYDYFKRLWDERVDAEPRFDLISMLAHSPDTRHMDAEEFLGNLQLLIVGGNDTTRNSMSGGVWFLHNNPAEMAKVRANPNLIPSMVSEIVRMQSPIVHFRRTATRDVEFRGQTIRKGDKVVLWYISGNRDEEVIDEPDRFIVDRRRPRQHLSYGFGIHHCVGRRLADLQLRILWEEALSRFSAIEVKGGPERVYSNLIHGISRLPVRVSR</sequence>
<evidence type="ECO:0000256" key="1">
    <source>
        <dbReference type="ARBA" id="ARBA00010617"/>
    </source>
</evidence>
<evidence type="ECO:0000313" key="9">
    <source>
        <dbReference type="Proteomes" id="UP000229498"/>
    </source>
</evidence>
<accession>A0A2M9G2W0</accession>
<name>A0A2M9G2W0_9PROT</name>
<evidence type="ECO:0000313" key="8">
    <source>
        <dbReference type="EMBL" id="PJK30040.1"/>
    </source>
</evidence>
<keyword evidence="3" id="KW-0479">Metal-binding</keyword>
<dbReference type="GO" id="GO:0020037">
    <property type="term" value="F:heme binding"/>
    <property type="evidence" value="ECO:0007669"/>
    <property type="project" value="InterPro"/>
</dbReference>
<dbReference type="AlphaFoldDB" id="A0A2M9G2W0"/>
<dbReference type="Proteomes" id="UP000229498">
    <property type="component" value="Unassembled WGS sequence"/>
</dbReference>